<keyword evidence="13" id="KW-1185">Reference proteome</keyword>
<dbReference type="NCBIfam" id="TIGR01068">
    <property type="entry name" value="thioredoxin"/>
    <property type="match status" value="1"/>
</dbReference>
<evidence type="ECO:0000256" key="8">
    <source>
        <dbReference type="PIRNR" id="PIRNR000077"/>
    </source>
</evidence>
<dbReference type="InterPro" id="IPR036249">
    <property type="entry name" value="Thioredoxin-like_sf"/>
</dbReference>
<comment type="caution">
    <text evidence="12">The sequence shown here is derived from an EMBL/GenBank/DDBJ whole genome shotgun (WGS) entry which is preliminary data.</text>
</comment>
<feature type="domain" description="Thioredoxin" evidence="11">
    <location>
        <begin position="1"/>
        <end position="104"/>
    </location>
</feature>
<dbReference type="GeneID" id="42775917"/>
<dbReference type="PANTHER" id="PTHR45663">
    <property type="entry name" value="GEO12009P1"/>
    <property type="match status" value="1"/>
</dbReference>
<organism evidence="12 13">
    <name type="scientific">Clostridium paraputrificum</name>
    <dbReference type="NCBI Taxonomy" id="29363"/>
    <lineage>
        <taxon>Bacteria</taxon>
        <taxon>Bacillati</taxon>
        <taxon>Bacillota</taxon>
        <taxon>Clostridia</taxon>
        <taxon>Eubacteriales</taxon>
        <taxon>Clostridiaceae</taxon>
        <taxon>Clostridium</taxon>
    </lineage>
</organism>
<evidence type="ECO:0000256" key="4">
    <source>
        <dbReference type="ARBA" id="ARBA00022982"/>
    </source>
</evidence>
<accession>A0A174X4I2</accession>
<dbReference type="InterPro" id="IPR005746">
    <property type="entry name" value="Thioredoxin"/>
</dbReference>
<dbReference type="SUPFAM" id="SSF52833">
    <property type="entry name" value="Thioredoxin-like"/>
    <property type="match status" value="1"/>
</dbReference>
<dbReference type="GO" id="GO:0045454">
    <property type="term" value="P:cell redox homeostasis"/>
    <property type="evidence" value="ECO:0007669"/>
    <property type="project" value="TreeGrafter"/>
</dbReference>
<evidence type="ECO:0000259" key="11">
    <source>
        <dbReference type="PROSITE" id="PS51352"/>
    </source>
</evidence>
<feature type="disulfide bond" description="Redox-active" evidence="10">
    <location>
        <begin position="30"/>
        <end position="33"/>
    </location>
</feature>
<evidence type="ECO:0000313" key="13">
    <source>
        <dbReference type="Proteomes" id="UP000092714"/>
    </source>
</evidence>
<protein>
    <recommendedName>
        <fullName evidence="2 7">Thioredoxin</fullName>
    </recommendedName>
</protein>
<feature type="site" description="Contributes to redox potential value" evidence="9">
    <location>
        <position position="32"/>
    </location>
</feature>
<evidence type="ECO:0000256" key="6">
    <source>
        <dbReference type="ARBA" id="ARBA00023284"/>
    </source>
</evidence>
<evidence type="ECO:0000256" key="1">
    <source>
        <dbReference type="ARBA" id="ARBA00008987"/>
    </source>
</evidence>
<evidence type="ECO:0000256" key="2">
    <source>
        <dbReference type="ARBA" id="ARBA00020570"/>
    </source>
</evidence>
<keyword evidence="3" id="KW-0813">Transport</keyword>
<dbReference type="Pfam" id="PF00085">
    <property type="entry name" value="Thioredoxin"/>
    <property type="match status" value="1"/>
</dbReference>
<feature type="site" description="Contributes to redox potential value" evidence="9">
    <location>
        <position position="31"/>
    </location>
</feature>
<feature type="site" description="Deprotonates C-terminal active site Cys" evidence="9">
    <location>
        <position position="24"/>
    </location>
</feature>
<keyword evidence="5 10" id="KW-1015">Disulfide bond</keyword>
<evidence type="ECO:0000313" key="12">
    <source>
        <dbReference type="EMBL" id="OBY10428.1"/>
    </source>
</evidence>
<dbReference type="eggNOG" id="COG3118">
    <property type="taxonomic scope" value="Bacteria"/>
</dbReference>
<dbReference type="CDD" id="cd02947">
    <property type="entry name" value="TRX_family"/>
    <property type="match status" value="1"/>
</dbReference>
<evidence type="ECO:0000256" key="7">
    <source>
        <dbReference type="NCBIfam" id="TIGR01068"/>
    </source>
</evidence>
<dbReference type="EMBL" id="MAPZ01000019">
    <property type="protein sequence ID" value="OBY10428.1"/>
    <property type="molecule type" value="Genomic_DNA"/>
</dbReference>
<evidence type="ECO:0000256" key="5">
    <source>
        <dbReference type="ARBA" id="ARBA00023157"/>
    </source>
</evidence>
<keyword evidence="6 10" id="KW-0676">Redox-active center</keyword>
<dbReference type="PROSITE" id="PS00194">
    <property type="entry name" value="THIOREDOXIN_1"/>
    <property type="match status" value="1"/>
</dbReference>
<dbReference type="GO" id="GO:0015035">
    <property type="term" value="F:protein-disulfide reductase activity"/>
    <property type="evidence" value="ECO:0007669"/>
    <property type="project" value="UniProtKB-UniRule"/>
</dbReference>
<comment type="similarity">
    <text evidence="1 8">Belongs to the thioredoxin family.</text>
</comment>
<dbReference type="InterPro" id="IPR017937">
    <property type="entry name" value="Thioredoxin_CS"/>
</dbReference>
<dbReference type="InterPro" id="IPR013766">
    <property type="entry name" value="Thioredoxin_domain"/>
</dbReference>
<feature type="active site" description="Nucleophile" evidence="9">
    <location>
        <position position="33"/>
    </location>
</feature>
<dbReference type="OrthoDB" id="9790390at2"/>
<dbReference type="PRINTS" id="PR00421">
    <property type="entry name" value="THIOREDOXIN"/>
</dbReference>
<sequence>MVNHINDSNFNEEVLNAKGVVVVDFFATWCAPCKMLAPVLEEVASEMGEVKVLKIDVDESPETATKYGVQSIPTIKIFKDGAEVETKVGFMPKDILKEAIEEVL</sequence>
<proteinExistence type="inferred from homology"/>
<dbReference type="FunFam" id="3.40.30.10:FF:000001">
    <property type="entry name" value="Thioredoxin"/>
    <property type="match status" value="1"/>
</dbReference>
<dbReference type="GO" id="GO:0005829">
    <property type="term" value="C:cytosol"/>
    <property type="evidence" value="ECO:0007669"/>
    <property type="project" value="TreeGrafter"/>
</dbReference>
<gene>
    <name evidence="12" type="ORF">CP373A1_07875</name>
</gene>
<dbReference type="Gene3D" id="3.40.30.10">
    <property type="entry name" value="Glutaredoxin"/>
    <property type="match status" value="1"/>
</dbReference>
<dbReference type="PIRSF" id="PIRSF000077">
    <property type="entry name" value="Thioredoxin"/>
    <property type="match status" value="1"/>
</dbReference>
<dbReference type="AlphaFoldDB" id="A0A174X4I2"/>
<name>A0A174X4I2_9CLOT</name>
<evidence type="ECO:0000256" key="3">
    <source>
        <dbReference type="ARBA" id="ARBA00022448"/>
    </source>
</evidence>
<feature type="active site" description="Nucleophile" evidence="9">
    <location>
        <position position="30"/>
    </location>
</feature>
<dbReference type="RefSeq" id="WP_027098090.1">
    <property type="nucleotide sequence ID" value="NZ_CABHIH010000002.1"/>
</dbReference>
<reference evidence="12 13" key="1">
    <citation type="submission" date="2016-06" db="EMBL/GenBank/DDBJ databases">
        <authorList>
            <person name="Kjaerup R.B."/>
            <person name="Dalgaard T.S."/>
            <person name="Juul-Madsen H.R."/>
        </authorList>
    </citation>
    <scope>NUCLEOTIDE SEQUENCE [LARGE SCALE GENOMIC DNA]</scope>
    <source>
        <strain evidence="12 13">373-A1</strain>
    </source>
</reference>
<keyword evidence="4" id="KW-0249">Electron transport</keyword>
<dbReference type="PROSITE" id="PS51352">
    <property type="entry name" value="THIOREDOXIN_2"/>
    <property type="match status" value="1"/>
</dbReference>
<dbReference type="PANTHER" id="PTHR45663:SF11">
    <property type="entry name" value="GEO12009P1"/>
    <property type="match status" value="1"/>
</dbReference>
<evidence type="ECO:0000256" key="9">
    <source>
        <dbReference type="PIRSR" id="PIRSR000077-1"/>
    </source>
</evidence>
<evidence type="ECO:0000256" key="10">
    <source>
        <dbReference type="PIRSR" id="PIRSR000077-4"/>
    </source>
</evidence>
<dbReference type="Proteomes" id="UP000092714">
    <property type="component" value="Unassembled WGS sequence"/>
</dbReference>